<dbReference type="RefSeq" id="WP_174626168.1">
    <property type="nucleotide sequence ID" value="NZ_CADCXN010000068.1"/>
</dbReference>
<sequence length="87" mass="9969">MFYRPRLINLDDVDMPERALENFLQNARMAGVPGENNCLPQLNVSGDFNAFEFDLGDSIFTHMVVKALHISTTWRGRGRFVCDTRYG</sequence>
<dbReference type="Proteomes" id="UP000494216">
    <property type="component" value="Unassembled WGS sequence"/>
</dbReference>
<dbReference type="AlphaFoldDB" id="A0A8S0X1K2"/>
<evidence type="ECO:0000313" key="2">
    <source>
        <dbReference type="Proteomes" id="UP000494216"/>
    </source>
</evidence>
<accession>A0A8S0X1K2</accession>
<dbReference type="EMBL" id="CADCXN010000068">
    <property type="protein sequence ID" value="CAA9891288.1"/>
    <property type="molecule type" value="Genomic_DNA"/>
</dbReference>
<proteinExistence type="predicted"/>
<gene>
    <name evidence="1" type="ORF">METHB2_390022</name>
</gene>
<keyword evidence="2" id="KW-1185">Reference proteome</keyword>
<reference evidence="1 2" key="1">
    <citation type="submission" date="2020-02" db="EMBL/GenBank/DDBJ databases">
        <authorList>
            <person name="Hogendoorn C."/>
        </authorList>
    </citation>
    <scope>NUCLEOTIDE SEQUENCE [LARGE SCALE GENOMIC DNA]</scope>
    <source>
        <strain evidence="1">METHB21</strain>
    </source>
</reference>
<comment type="caution">
    <text evidence="1">The sequence shown here is derived from an EMBL/GenBank/DDBJ whole genome shotgun (WGS) entry which is preliminary data.</text>
</comment>
<evidence type="ECO:0000313" key="1">
    <source>
        <dbReference type="EMBL" id="CAA9891288.1"/>
    </source>
</evidence>
<protein>
    <submittedName>
        <fullName evidence="1">Uncharacterized protein</fullName>
    </submittedName>
</protein>
<organism evidence="1 2">
    <name type="scientific">Candidatus Methylobacter favarea</name>
    <dbReference type="NCBI Taxonomy" id="2707345"/>
    <lineage>
        <taxon>Bacteria</taxon>
        <taxon>Pseudomonadati</taxon>
        <taxon>Pseudomonadota</taxon>
        <taxon>Gammaproteobacteria</taxon>
        <taxon>Methylococcales</taxon>
        <taxon>Methylococcaceae</taxon>
        <taxon>Methylobacter</taxon>
    </lineage>
</organism>
<name>A0A8S0X1K2_9GAMM</name>